<protein>
    <submittedName>
        <fullName evidence="1">Uncharacterized protein</fullName>
    </submittedName>
</protein>
<organism evidence="1 2">
    <name type="scientific">Actinomadura alba</name>
    <dbReference type="NCBI Taxonomy" id="406431"/>
    <lineage>
        <taxon>Bacteria</taxon>
        <taxon>Bacillati</taxon>
        <taxon>Actinomycetota</taxon>
        <taxon>Actinomycetes</taxon>
        <taxon>Streptosporangiales</taxon>
        <taxon>Thermomonosporaceae</taxon>
        <taxon>Actinomadura</taxon>
    </lineage>
</organism>
<dbReference type="PANTHER" id="PTHR43162">
    <property type="match status" value="1"/>
</dbReference>
<dbReference type="InterPro" id="IPR036291">
    <property type="entry name" value="NAD(P)-bd_dom_sf"/>
</dbReference>
<evidence type="ECO:0000313" key="1">
    <source>
        <dbReference type="EMBL" id="MBC6467434.1"/>
    </source>
</evidence>
<dbReference type="Proteomes" id="UP000805614">
    <property type="component" value="Unassembled WGS sequence"/>
</dbReference>
<dbReference type="PANTHER" id="PTHR43162:SF1">
    <property type="entry name" value="PRESTALK A DIFFERENTIATION PROTEIN A"/>
    <property type="match status" value="1"/>
</dbReference>
<gene>
    <name evidence="1" type="ORF">HKK74_18325</name>
</gene>
<dbReference type="Gene3D" id="3.40.50.720">
    <property type="entry name" value="NAD(P)-binding Rossmann-like Domain"/>
    <property type="match status" value="1"/>
</dbReference>
<keyword evidence="2" id="KW-1185">Reference proteome</keyword>
<accession>A0ABR7LRG8</accession>
<sequence>MADEDADADETGYRTVELAVRESGLEWTLVRPGEFAANWLDYAPDVRARREVRRPHGEAVSRPTHEADIASLAATALLEEGHAGRTYTFAGPQALTVAEQVRIIGAAVGAEVRFVELTPEQAREEWYDPEQGMDHAVIDWLLDLYGRSVGGDGAVADAGDFERVVGRPPRTFAQWAADHAEDFR</sequence>
<dbReference type="SUPFAM" id="SSF51735">
    <property type="entry name" value="NAD(P)-binding Rossmann-fold domains"/>
    <property type="match status" value="1"/>
</dbReference>
<dbReference type="RefSeq" id="WP_187244455.1">
    <property type="nucleotide sequence ID" value="NZ_BAAAOK010000004.1"/>
</dbReference>
<dbReference type="Gene3D" id="3.90.25.10">
    <property type="entry name" value="UDP-galactose 4-epimerase, domain 1"/>
    <property type="match status" value="1"/>
</dbReference>
<proteinExistence type="predicted"/>
<reference evidence="1 2" key="1">
    <citation type="submission" date="2020-06" db="EMBL/GenBank/DDBJ databases">
        <title>Actinomadura xiongansis sp. nov., isolated from soil of Baiyangdian.</title>
        <authorList>
            <person name="Zhang X."/>
        </authorList>
    </citation>
    <scope>NUCLEOTIDE SEQUENCE [LARGE SCALE GENOMIC DNA]</scope>
    <source>
        <strain evidence="1 2">HBUM206468</strain>
    </source>
</reference>
<evidence type="ECO:0000313" key="2">
    <source>
        <dbReference type="Proteomes" id="UP000805614"/>
    </source>
</evidence>
<comment type="caution">
    <text evidence="1">The sequence shown here is derived from an EMBL/GenBank/DDBJ whole genome shotgun (WGS) entry which is preliminary data.</text>
</comment>
<dbReference type="InterPro" id="IPR051604">
    <property type="entry name" value="Ergot_Alk_Oxidoreductase"/>
</dbReference>
<dbReference type="EMBL" id="JABVEC010000013">
    <property type="protein sequence ID" value="MBC6467434.1"/>
    <property type="molecule type" value="Genomic_DNA"/>
</dbReference>
<name>A0ABR7LRG8_9ACTN</name>